<proteinExistence type="inferred from homology"/>
<dbReference type="EC" id="2.7.7.3" evidence="9"/>
<comment type="subcellular location">
    <subcellularLocation>
        <location evidence="9">Cytoplasm</location>
    </subcellularLocation>
</comment>
<dbReference type="CDD" id="cd02163">
    <property type="entry name" value="PPAT"/>
    <property type="match status" value="1"/>
</dbReference>
<keyword evidence="6 9" id="KW-0460">Magnesium</keyword>
<dbReference type="AlphaFoldDB" id="A0A2A7MJZ3"/>
<dbReference type="EMBL" id="CAMTCP010000055">
    <property type="protein sequence ID" value="CAI3544720.1"/>
    <property type="molecule type" value="Genomic_DNA"/>
</dbReference>
<evidence type="ECO:0000256" key="6">
    <source>
        <dbReference type="ARBA" id="ARBA00022842"/>
    </source>
</evidence>
<dbReference type="GO" id="GO:0005737">
    <property type="term" value="C:cytoplasm"/>
    <property type="evidence" value="ECO:0007669"/>
    <property type="project" value="UniProtKB-SubCell"/>
</dbReference>
<feature type="binding site" evidence="9">
    <location>
        <position position="98"/>
    </location>
    <ligand>
        <name>ATP</name>
        <dbReference type="ChEBI" id="CHEBI:30616"/>
    </ligand>
</feature>
<evidence type="ECO:0000256" key="7">
    <source>
        <dbReference type="ARBA" id="ARBA00022993"/>
    </source>
</evidence>
<evidence type="ECO:0000313" key="14">
    <source>
        <dbReference type="EMBL" id="VCT85194.1"/>
    </source>
</evidence>
<dbReference type="PANTHER" id="PTHR21342">
    <property type="entry name" value="PHOSPHOPANTETHEINE ADENYLYLTRANSFERASE"/>
    <property type="match status" value="1"/>
</dbReference>
<dbReference type="OrthoDB" id="9806661at2"/>
<dbReference type="InterPro" id="IPR004821">
    <property type="entry name" value="Cyt_trans-like"/>
</dbReference>
<evidence type="ECO:0000256" key="5">
    <source>
        <dbReference type="ARBA" id="ARBA00022840"/>
    </source>
</evidence>
<organism evidence="13 15">
    <name type="scientific">Clostridium neonatale</name>
    <dbReference type="NCBI Taxonomy" id="137838"/>
    <lineage>
        <taxon>Bacteria</taxon>
        <taxon>Bacillati</taxon>
        <taxon>Bacillota</taxon>
        <taxon>Clostridia</taxon>
        <taxon>Eubacteriales</taxon>
        <taxon>Clostridiaceae</taxon>
        <taxon>Clostridium</taxon>
    </lineage>
</organism>
<gene>
    <name evidence="9 11" type="primary">coaD</name>
    <name evidence="12" type="ORF">CNEO2_140066</name>
    <name evidence="11" type="ORF">CNEO_42438</name>
    <name evidence="14" type="ORF">CNEONATNEC25_02795</name>
    <name evidence="13" type="ORF">CQ394_08985</name>
</gene>
<dbReference type="GO" id="GO:0005524">
    <property type="term" value="F:ATP binding"/>
    <property type="evidence" value="ECO:0007669"/>
    <property type="project" value="UniProtKB-KW"/>
</dbReference>
<dbReference type="EMBL" id="UWJD01000002">
    <property type="protein sequence ID" value="VCT85194.1"/>
    <property type="molecule type" value="Genomic_DNA"/>
</dbReference>
<evidence type="ECO:0000256" key="9">
    <source>
        <dbReference type="HAMAP-Rule" id="MF_00151"/>
    </source>
</evidence>
<evidence type="ECO:0000256" key="3">
    <source>
        <dbReference type="ARBA" id="ARBA00022695"/>
    </source>
</evidence>
<feature type="binding site" evidence="9">
    <location>
        <position position="87"/>
    </location>
    <ligand>
        <name>substrate</name>
    </ligand>
</feature>
<reference evidence="11" key="3">
    <citation type="submission" date="2021-10" db="EMBL/GenBank/DDBJ databases">
        <authorList>
            <person name="Mesa V."/>
        </authorList>
    </citation>
    <scope>NUCLEOTIDE SEQUENCE</scope>
    <source>
        <strain evidence="11">CC3_PB</strain>
    </source>
</reference>
<feature type="binding site" evidence="9">
    <location>
        <begin position="9"/>
        <end position="10"/>
    </location>
    <ligand>
        <name>ATP</name>
        <dbReference type="ChEBI" id="CHEBI:30616"/>
    </ligand>
</feature>
<keyword evidence="7 9" id="KW-0173">Coenzyme A biosynthesis</keyword>
<reference evidence="14 16" key="2">
    <citation type="submission" date="2018-06" db="EMBL/GenBank/DDBJ databases">
        <authorList>
            <consortium name="IHU Genomes"/>
        </authorList>
    </citation>
    <scope>NUCLEOTIDE SEQUENCE [LARGE SCALE GENOMIC DNA]</scope>
    <source>
        <strain evidence="14 16">NEC25</strain>
    </source>
</reference>
<keyword evidence="5 9" id="KW-0067">ATP-binding</keyword>
<protein>
    <recommendedName>
        <fullName evidence="9">Phosphopantetheine adenylyltransferase</fullName>
        <ecNumber evidence="9">2.7.7.3</ecNumber>
    </recommendedName>
    <alternativeName>
        <fullName evidence="9">Dephospho-CoA pyrophosphorylase</fullName>
    </alternativeName>
    <alternativeName>
        <fullName evidence="9">Pantetheine-phosphate adenylyltransferase</fullName>
        <shortName evidence="9">PPAT</shortName>
    </alternativeName>
</protein>
<feature type="binding site" evidence="9">
    <location>
        <begin position="88"/>
        <end position="90"/>
    </location>
    <ligand>
        <name>ATP</name>
        <dbReference type="ChEBI" id="CHEBI:30616"/>
    </ligand>
</feature>
<sequence length="159" mass="18193">MKIAVYPGSFDPITNGHLDIIRRGSKVFDKIIVAVLINVEKKHLFDIDERVELIKKVTSDIENVEVVSFDGLLVNFLKERNINVILKGIRTTCDFEYEMQMAIINKELNNDIETICMMSSPEYLHISSSNVKQIAEFNGSIERLVPKEILQNVIDKIKV</sequence>
<dbReference type="GO" id="GO:0015937">
    <property type="term" value="P:coenzyme A biosynthetic process"/>
    <property type="evidence" value="ECO:0007669"/>
    <property type="project" value="UniProtKB-UniRule"/>
</dbReference>
<dbReference type="Gene3D" id="3.40.50.620">
    <property type="entry name" value="HUPs"/>
    <property type="match status" value="1"/>
</dbReference>
<feature type="domain" description="Cytidyltransferase-like" evidence="10">
    <location>
        <begin position="5"/>
        <end position="133"/>
    </location>
</feature>
<dbReference type="STRING" id="137838.GCA_001458595_03269"/>
<evidence type="ECO:0000313" key="12">
    <source>
        <dbReference type="EMBL" id="CAI3544720.1"/>
    </source>
</evidence>
<dbReference type="NCBIfam" id="TIGR00125">
    <property type="entry name" value="cyt_tran_rel"/>
    <property type="match status" value="1"/>
</dbReference>
<comment type="catalytic activity">
    <reaction evidence="8 9">
        <text>(R)-4'-phosphopantetheine + ATP + H(+) = 3'-dephospho-CoA + diphosphate</text>
        <dbReference type="Rhea" id="RHEA:19801"/>
        <dbReference type="ChEBI" id="CHEBI:15378"/>
        <dbReference type="ChEBI" id="CHEBI:30616"/>
        <dbReference type="ChEBI" id="CHEBI:33019"/>
        <dbReference type="ChEBI" id="CHEBI:57328"/>
        <dbReference type="ChEBI" id="CHEBI:61723"/>
        <dbReference type="EC" id="2.7.7.3"/>
    </reaction>
</comment>
<feature type="binding site" evidence="9">
    <location>
        <position position="41"/>
    </location>
    <ligand>
        <name>substrate</name>
    </ligand>
</feature>
<dbReference type="GO" id="GO:0004595">
    <property type="term" value="F:pantetheine-phosphate adenylyltransferase activity"/>
    <property type="evidence" value="ECO:0007669"/>
    <property type="project" value="UniProtKB-UniRule"/>
</dbReference>
<dbReference type="Proteomes" id="UP000431451">
    <property type="component" value="Unassembled WGS sequence"/>
</dbReference>
<evidence type="ECO:0000256" key="4">
    <source>
        <dbReference type="ARBA" id="ARBA00022741"/>
    </source>
</evidence>
<evidence type="ECO:0000313" key="16">
    <source>
        <dbReference type="Proteomes" id="UP000431451"/>
    </source>
</evidence>
<dbReference type="InterPro" id="IPR014729">
    <property type="entry name" value="Rossmann-like_a/b/a_fold"/>
</dbReference>
<reference evidence="12" key="4">
    <citation type="submission" date="2022-10" db="EMBL/GenBank/DDBJ databases">
        <authorList>
            <person name="Aires J."/>
            <person name="Mesa V."/>
        </authorList>
    </citation>
    <scope>NUCLEOTIDE SEQUENCE</scope>
    <source>
        <strain evidence="12">Clostridium neonatale JD116</strain>
    </source>
</reference>
<accession>A0A2A7MJZ3</accession>
<dbReference type="HAMAP" id="MF_00151">
    <property type="entry name" value="PPAT_bact"/>
    <property type="match status" value="1"/>
</dbReference>
<dbReference type="InterPro" id="IPR001980">
    <property type="entry name" value="PPAT"/>
</dbReference>
<dbReference type="EMBL" id="CAKJVE010000004">
    <property type="protein sequence ID" value="CAG9706413.1"/>
    <property type="molecule type" value="Genomic_DNA"/>
</dbReference>
<keyword evidence="2 9" id="KW-0808">Transferase</keyword>
<keyword evidence="15" id="KW-1185">Reference proteome</keyword>
<dbReference type="UniPathway" id="UPA00241">
    <property type="reaction ID" value="UER00355"/>
</dbReference>
<dbReference type="Proteomes" id="UP000789738">
    <property type="component" value="Unassembled WGS sequence"/>
</dbReference>
<reference evidence="13 15" key="1">
    <citation type="submission" date="2017-10" db="EMBL/GenBank/DDBJ databases">
        <title>Effective Description of Clostridium neonatale sp. nov. linked to necrotizing enterocolitis in neonates and a clarification of species assignable to the genus Clostridium (Prazmowski 1880) emend. Lawson and Rainey 2016.</title>
        <authorList>
            <person name="Bernard K."/>
            <person name="Burdz T."/>
            <person name="Wiebe D."/>
            <person name="Balcewich B."/>
            <person name="Alfa M."/>
            <person name="Bernier A.-M."/>
        </authorList>
    </citation>
    <scope>NUCLEOTIDE SEQUENCE [LARGE SCALE GENOMIC DNA]</scope>
    <source>
        <strain evidence="13 15">LCDC99A005</strain>
    </source>
</reference>
<dbReference type="NCBIfam" id="TIGR01510">
    <property type="entry name" value="coaD_prev_kdtB"/>
    <property type="match status" value="1"/>
</dbReference>
<dbReference type="RefSeq" id="WP_058295964.1">
    <property type="nucleotide sequence ID" value="NZ_CAKJVD010000046.1"/>
</dbReference>
<dbReference type="Pfam" id="PF01467">
    <property type="entry name" value="CTP_transf_like"/>
    <property type="match status" value="1"/>
</dbReference>
<evidence type="ECO:0000256" key="8">
    <source>
        <dbReference type="ARBA" id="ARBA00029346"/>
    </source>
</evidence>
<evidence type="ECO:0000313" key="11">
    <source>
        <dbReference type="EMBL" id="CAG9706413.1"/>
    </source>
</evidence>
<keyword evidence="1 9" id="KW-0963">Cytoplasm</keyword>
<evidence type="ECO:0000256" key="1">
    <source>
        <dbReference type="ARBA" id="ARBA00022490"/>
    </source>
</evidence>
<comment type="similarity">
    <text evidence="9">Belongs to the bacterial CoaD family.</text>
</comment>
<evidence type="ECO:0000313" key="15">
    <source>
        <dbReference type="Proteomes" id="UP000220840"/>
    </source>
</evidence>
<dbReference type="Proteomes" id="UP001189143">
    <property type="component" value="Unassembled WGS sequence"/>
</dbReference>
<feature type="site" description="Transition state stabilizer" evidence="9">
    <location>
        <position position="17"/>
    </location>
</feature>
<evidence type="ECO:0000313" key="13">
    <source>
        <dbReference type="EMBL" id="PEG31813.1"/>
    </source>
</evidence>
<comment type="function">
    <text evidence="9">Reversibly transfers an adenylyl group from ATP to 4'-phosphopantetheine, yielding dephospho-CoA (dPCoA) and pyrophosphate.</text>
</comment>
<keyword evidence="4 9" id="KW-0547">Nucleotide-binding</keyword>
<dbReference type="SUPFAM" id="SSF52374">
    <property type="entry name" value="Nucleotidylyl transferase"/>
    <property type="match status" value="1"/>
</dbReference>
<feature type="binding site" evidence="9">
    <location>
        <position position="17"/>
    </location>
    <ligand>
        <name>ATP</name>
        <dbReference type="ChEBI" id="CHEBI:30616"/>
    </ligand>
</feature>
<comment type="subunit">
    <text evidence="9">Homohexamer.</text>
</comment>
<evidence type="ECO:0000256" key="2">
    <source>
        <dbReference type="ARBA" id="ARBA00022679"/>
    </source>
</evidence>
<dbReference type="EMBL" id="PDCJ01000001">
    <property type="protein sequence ID" value="PEG31813.1"/>
    <property type="molecule type" value="Genomic_DNA"/>
</dbReference>
<dbReference type="Proteomes" id="UP000220840">
    <property type="component" value="Unassembled WGS sequence"/>
</dbReference>
<dbReference type="GeneID" id="68878256"/>
<dbReference type="PRINTS" id="PR01020">
    <property type="entry name" value="LPSBIOSNTHSS"/>
</dbReference>
<comment type="cofactor">
    <cofactor evidence="9">
        <name>Mg(2+)</name>
        <dbReference type="ChEBI" id="CHEBI:18420"/>
    </cofactor>
</comment>
<dbReference type="PANTHER" id="PTHR21342:SF1">
    <property type="entry name" value="PHOSPHOPANTETHEINE ADENYLYLTRANSFERASE"/>
    <property type="match status" value="1"/>
</dbReference>
<name>A0A2A7MJZ3_9CLOT</name>
<comment type="pathway">
    <text evidence="9">Cofactor biosynthesis; coenzyme A biosynthesis; CoA from (R)-pantothenate: step 4/5.</text>
</comment>
<feature type="binding site" evidence="9">
    <location>
        <position position="73"/>
    </location>
    <ligand>
        <name>substrate</name>
    </ligand>
</feature>
<feature type="binding site" evidence="9">
    <location>
        <position position="9"/>
    </location>
    <ligand>
        <name>substrate</name>
    </ligand>
</feature>
<feature type="binding site" evidence="9">
    <location>
        <begin position="123"/>
        <end position="129"/>
    </location>
    <ligand>
        <name>ATP</name>
        <dbReference type="ChEBI" id="CHEBI:30616"/>
    </ligand>
</feature>
<keyword evidence="3 9" id="KW-0548">Nucleotidyltransferase</keyword>
<evidence type="ECO:0000259" key="10">
    <source>
        <dbReference type="Pfam" id="PF01467"/>
    </source>
</evidence>